<dbReference type="OrthoDB" id="2979813at2759"/>
<reference evidence="2" key="1">
    <citation type="journal article" date="2017" name="Nat. Ecol. Evol.">
        <title>Genome expansion and lineage-specific genetic innovations in the forest pathogenic fungi Armillaria.</title>
        <authorList>
            <person name="Sipos G."/>
            <person name="Prasanna A.N."/>
            <person name="Walter M.C."/>
            <person name="O'Connor E."/>
            <person name="Balint B."/>
            <person name="Krizsan K."/>
            <person name="Kiss B."/>
            <person name="Hess J."/>
            <person name="Varga T."/>
            <person name="Slot J."/>
            <person name="Riley R."/>
            <person name="Boka B."/>
            <person name="Rigling D."/>
            <person name="Barry K."/>
            <person name="Lee J."/>
            <person name="Mihaltcheva S."/>
            <person name="LaButti K."/>
            <person name="Lipzen A."/>
            <person name="Waldron R."/>
            <person name="Moloney N.M."/>
            <person name="Sperisen C."/>
            <person name="Kredics L."/>
            <person name="Vagvoelgyi C."/>
            <person name="Patrignani A."/>
            <person name="Fitzpatrick D."/>
            <person name="Nagy I."/>
            <person name="Doyle S."/>
            <person name="Anderson J.B."/>
            <person name="Grigoriev I.V."/>
            <person name="Gueldener U."/>
            <person name="Muensterkoetter M."/>
            <person name="Nagy L.G."/>
        </authorList>
    </citation>
    <scope>NUCLEOTIDE SEQUENCE [LARGE SCALE GENOMIC DNA]</scope>
    <source>
        <strain evidence="2">Ar21-2</strain>
    </source>
</reference>
<evidence type="ECO:0000313" key="1">
    <source>
        <dbReference type="EMBL" id="PBK96211.1"/>
    </source>
</evidence>
<gene>
    <name evidence="1" type="ORF">ARMGADRAFT_1077716</name>
</gene>
<dbReference type="Proteomes" id="UP000217790">
    <property type="component" value="Unassembled WGS sequence"/>
</dbReference>
<dbReference type="EMBL" id="KZ293651">
    <property type="protein sequence ID" value="PBK96211.1"/>
    <property type="molecule type" value="Genomic_DNA"/>
</dbReference>
<sequence>MKTLELLLRARICTACMPLHTLSIADLQCVPEPVRTGDGTLLVATLIPISPLKHAGKRRREESCMVRDYEEICRAWLACNTEHERNTLIQSRLSSMAHSRSRASECSSWLSRVQIVKDMETEKLKRSRHQAIQLKLACLGYGAELAAMSSVDILAKHNLVNQTRPLTDRIWTNIQGELVKYMEKVKVDRVAREHHELLQRRRKVAIDYLRICKALSPSTLFPPLLDFFELPPIRKIIHLPSNQTVTPGHFHRITGLILFHIDAWESSVTKQVMDFTIGKDSPLLPEEKSSGVKLARNVFICKNCTIFSRSLNPRCRKNKPAYITPLFFPDIPGHRCLSLGFDSRAKDDKIRRTATASVRVPWNTTRLEINDRAREVINALMAFIGADPETTIVEDLDDEMEDYQFKCYSCPHKKYVHNGAAPVSTFELYGWRDFLVHADTFWADDWFILEKVLDGGVFLSPRCTDLPCESYYRGHDSMVEHLRDDHGLTMVTDDVDIYARGHELFPEQRSARTTEGIGIVPEGHPLRATMAEE</sequence>
<proteinExistence type="predicted"/>
<dbReference type="AlphaFoldDB" id="A0A2H3DLU9"/>
<organism evidence="1 2">
    <name type="scientific">Armillaria gallica</name>
    <name type="common">Bulbous honey fungus</name>
    <name type="synonym">Armillaria bulbosa</name>
    <dbReference type="NCBI Taxonomy" id="47427"/>
    <lineage>
        <taxon>Eukaryota</taxon>
        <taxon>Fungi</taxon>
        <taxon>Dikarya</taxon>
        <taxon>Basidiomycota</taxon>
        <taxon>Agaricomycotina</taxon>
        <taxon>Agaricomycetes</taxon>
        <taxon>Agaricomycetidae</taxon>
        <taxon>Agaricales</taxon>
        <taxon>Marasmiineae</taxon>
        <taxon>Physalacriaceae</taxon>
        <taxon>Armillaria</taxon>
    </lineage>
</organism>
<evidence type="ECO:0000313" key="2">
    <source>
        <dbReference type="Proteomes" id="UP000217790"/>
    </source>
</evidence>
<protein>
    <submittedName>
        <fullName evidence="1">Uncharacterized protein</fullName>
    </submittedName>
</protein>
<name>A0A2H3DLU9_ARMGA</name>
<accession>A0A2H3DLU9</accession>
<keyword evidence="2" id="KW-1185">Reference proteome</keyword>
<dbReference type="InParanoid" id="A0A2H3DLU9"/>